<gene>
    <name evidence="4" type="ORF">MGAL_10B074877</name>
</gene>
<feature type="repeat" description="ANK" evidence="1">
    <location>
        <begin position="1075"/>
        <end position="1107"/>
    </location>
</feature>
<dbReference type="AlphaFoldDB" id="A0A8B6GG22"/>
<sequence>MAETNGKMKYLRIISLLYEIAPLAVRVKFDKEFHPTNGLEAALRQDRFRVLEPLKRKRIINQTQWNLLFPSTPGTVLSAKFDLTLMICLIRHLTPIQIGDILPLKLDVSDGADLSRLKYYRNMFAHTDAWTLTSKDFETYFSDICQAILRLGGPQFQTICDDMKDRNLNKTHQEILIEMINLQKESSPVPKALQKIQEDLIYEWKKDDNKVVKTRSISHIEKLLKTKDVIVAIGSSGCGKSTAVQHVAMRLHYNEGYKIVPVHSPEDIIQYCEPKNKQVFVIDDVCGKATIDIGLVNRWTTLSTDIQKIIEDHKIKILLSCRKHIFLDRSFKGLELLSKTACDLVSDYSLTEMERDQIARTYLTESEVNVIKHLGLVDKFSFFPLLCCIYSKQKLSSIHDFFSNPISVIRGDLEFLRKAFDQTILATLSLFVVYNNSLNENVISRSSSFTKLLEDISFHFHLQANLSVRVIRSELQKLELSYVKKTATTYHILHDKIFDIVVSFFGEHFFGLVLELAHIDVIRDKCVLESIQIEHQNLKNDKNVIRVPDIEEKQYFERILKDIQEDFIKDVFLNRQFKCRTFRNKLFQYLEMKIDIKKVLHGIQSEEISNMLLSMTRQGYWDMVPFLLTEHTDVNIRDWKGTPLYYASVKGNIDTAKLLLDRQADPNMEGWLQHGGQTPLYAAVDNCNIDLVNLLLTHHADVNNKRNYIGMHTPFGLALHKKHYNIIKLLLDNKANCNVYNDMNSTPLHETVSQGNHNLTMLLLNHGADPNIGDKHNSNTPLHVAFSKGNIEMINILLDYKADLTAKNGKGETPLFRVVENNEIEIVKCQLKNISDPNICDDKNESLLFKASSMGHANIVRLLLENSCDPNICNNKNISQVLAASKNGHIDIVRLLLEHNCDTTKCNNKDESPLLCASANGNTDIVRLLLEHECDPNISNDENETPLFFASKNGHFDIVKLLLEHDCDPRICNFTNMSPLLVASENRHTDIVRLLLEHKCDPNIYNDENKIPLFTASKEGNNKIAKYLLKHDNIPVISNSRNISPLFAASDNGFTDIVRLLLEHECDPNICNKEEGAIPLFVASMNGHIDIVKLLFEYNCDPKISSF</sequence>
<dbReference type="InterPro" id="IPR051616">
    <property type="entry name" value="Cul2-RING_E3_ligase_SR"/>
</dbReference>
<feature type="repeat" description="ANK" evidence="1">
    <location>
        <begin position="642"/>
        <end position="671"/>
    </location>
</feature>
<feature type="repeat" description="ANK" evidence="1">
    <location>
        <begin position="975"/>
        <end position="1007"/>
    </location>
</feature>
<protein>
    <recommendedName>
        <fullName evidence="6">DZIP3-like HEPN domain-containing protein</fullName>
    </recommendedName>
</protein>
<feature type="repeat" description="ANK" evidence="1">
    <location>
        <begin position="909"/>
        <end position="941"/>
    </location>
</feature>
<evidence type="ECO:0000256" key="1">
    <source>
        <dbReference type="PROSITE-ProRule" id="PRU00023"/>
    </source>
</evidence>
<organism evidence="4 5">
    <name type="scientific">Mytilus galloprovincialis</name>
    <name type="common">Mediterranean mussel</name>
    <dbReference type="NCBI Taxonomy" id="29158"/>
    <lineage>
        <taxon>Eukaryota</taxon>
        <taxon>Metazoa</taxon>
        <taxon>Spiralia</taxon>
        <taxon>Lophotrochozoa</taxon>
        <taxon>Mollusca</taxon>
        <taxon>Bivalvia</taxon>
        <taxon>Autobranchia</taxon>
        <taxon>Pteriomorphia</taxon>
        <taxon>Mytilida</taxon>
        <taxon>Mytiloidea</taxon>
        <taxon>Mytilidae</taxon>
        <taxon>Mytilinae</taxon>
        <taxon>Mytilus</taxon>
    </lineage>
</organism>
<dbReference type="InterPro" id="IPR049050">
    <property type="entry name" value="nSTAND3"/>
</dbReference>
<feature type="domain" description="Novel STAND NTPase 3" evidence="3">
    <location>
        <begin position="212"/>
        <end position="363"/>
    </location>
</feature>
<feature type="repeat" description="ANK" evidence="1">
    <location>
        <begin position="743"/>
        <end position="775"/>
    </location>
</feature>
<evidence type="ECO:0000313" key="5">
    <source>
        <dbReference type="Proteomes" id="UP000596742"/>
    </source>
</evidence>
<name>A0A8B6GG22_MYTGA</name>
<comment type="caution">
    <text evidence="4">The sequence shown here is derived from an EMBL/GenBank/DDBJ whole genome shotgun (WGS) entry which is preliminary data.</text>
</comment>
<evidence type="ECO:0000313" key="4">
    <source>
        <dbReference type="EMBL" id="VDI63371.1"/>
    </source>
</evidence>
<dbReference type="Pfam" id="PF12796">
    <property type="entry name" value="Ank_2"/>
    <property type="match status" value="4"/>
</dbReference>
<keyword evidence="1" id="KW-0040">ANK repeat</keyword>
<feature type="repeat" description="ANK" evidence="1">
    <location>
        <begin position="777"/>
        <end position="809"/>
    </location>
</feature>
<reference evidence="4" key="1">
    <citation type="submission" date="2018-11" db="EMBL/GenBank/DDBJ databases">
        <authorList>
            <person name="Alioto T."/>
            <person name="Alioto T."/>
        </authorList>
    </citation>
    <scope>NUCLEOTIDE SEQUENCE</scope>
</reference>
<dbReference type="InterPro" id="IPR041249">
    <property type="entry name" value="HEPN_DZIP3"/>
</dbReference>
<evidence type="ECO:0008006" key="6">
    <source>
        <dbReference type="Google" id="ProtNLM"/>
    </source>
</evidence>
<dbReference type="InterPro" id="IPR027417">
    <property type="entry name" value="P-loop_NTPase"/>
</dbReference>
<evidence type="ECO:0000259" key="2">
    <source>
        <dbReference type="Pfam" id="PF18738"/>
    </source>
</evidence>
<keyword evidence="5" id="KW-1185">Reference proteome</keyword>
<dbReference type="InterPro" id="IPR002110">
    <property type="entry name" value="Ankyrin_rpt"/>
</dbReference>
<dbReference type="Pfam" id="PF00023">
    <property type="entry name" value="Ank"/>
    <property type="match status" value="2"/>
</dbReference>
<dbReference type="SMART" id="SM00248">
    <property type="entry name" value="ANK"/>
    <property type="match status" value="15"/>
</dbReference>
<accession>A0A8B6GG22</accession>
<feature type="repeat" description="ANK" evidence="1">
    <location>
        <begin position="710"/>
        <end position="742"/>
    </location>
</feature>
<dbReference type="SUPFAM" id="SSF48403">
    <property type="entry name" value="Ankyrin repeat"/>
    <property type="match status" value="2"/>
</dbReference>
<dbReference type="Pfam" id="PF20720">
    <property type="entry name" value="nSTAND3"/>
    <property type="match status" value="1"/>
</dbReference>
<dbReference type="OrthoDB" id="6116566at2759"/>
<feature type="repeat" description="ANK" evidence="1">
    <location>
        <begin position="942"/>
        <end position="974"/>
    </location>
</feature>
<dbReference type="SUPFAM" id="SSF52540">
    <property type="entry name" value="P-loop containing nucleoside triphosphate hydrolases"/>
    <property type="match status" value="1"/>
</dbReference>
<dbReference type="PROSITE" id="PS50297">
    <property type="entry name" value="ANK_REP_REGION"/>
    <property type="match status" value="8"/>
</dbReference>
<dbReference type="Pfam" id="PF18738">
    <property type="entry name" value="HEPN_DZIP3"/>
    <property type="match status" value="1"/>
</dbReference>
<feature type="repeat" description="ANK" evidence="1">
    <location>
        <begin position="843"/>
        <end position="875"/>
    </location>
</feature>
<dbReference type="PANTHER" id="PTHR46224:SF64">
    <property type="entry name" value="IQ MOTIF AND ANKYRIN REPEAT DOMAIN-CONTAINING PROTEIN 1"/>
    <property type="match status" value="1"/>
</dbReference>
<evidence type="ECO:0000259" key="3">
    <source>
        <dbReference type="Pfam" id="PF20720"/>
    </source>
</evidence>
<dbReference type="PANTHER" id="PTHR46224">
    <property type="entry name" value="ANKYRIN REPEAT FAMILY PROTEIN"/>
    <property type="match status" value="1"/>
</dbReference>
<dbReference type="Proteomes" id="UP000596742">
    <property type="component" value="Unassembled WGS sequence"/>
</dbReference>
<feature type="domain" description="DZIP3-like HEPN" evidence="2">
    <location>
        <begin position="39"/>
        <end position="173"/>
    </location>
</feature>
<dbReference type="PROSITE" id="PS50088">
    <property type="entry name" value="ANK_REPEAT"/>
    <property type="match status" value="11"/>
</dbReference>
<dbReference type="EMBL" id="UYJE01008370">
    <property type="protein sequence ID" value="VDI63371.1"/>
    <property type="molecule type" value="Genomic_DNA"/>
</dbReference>
<dbReference type="Gene3D" id="1.25.40.20">
    <property type="entry name" value="Ankyrin repeat-containing domain"/>
    <property type="match status" value="5"/>
</dbReference>
<feature type="repeat" description="ANK" evidence="1">
    <location>
        <begin position="675"/>
        <end position="707"/>
    </location>
</feature>
<feature type="repeat" description="ANK" evidence="1">
    <location>
        <begin position="1041"/>
        <end position="1073"/>
    </location>
</feature>
<proteinExistence type="predicted"/>
<dbReference type="InterPro" id="IPR036770">
    <property type="entry name" value="Ankyrin_rpt-contain_sf"/>
</dbReference>